<accession>A0ABM1GYL2</accession>
<reference evidence="1" key="1">
    <citation type="journal article" date="2014" name="Nat. Genet.">
        <title>The genome of the stress-tolerant wild tomato species Solanum pennellii.</title>
        <authorList>
            <person name="Bolger A."/>
            <person name="Scossa F."/>
            <person name="Bolger M.E."/>
            <person name="Lanz C."/>
            <person name="Maumus F."/>
            <person name="Tohge T."/>
            <person name="Quesneville H."/>
            <person name="Alseekh S."/>
            <person name="Sorensen I."/>
            <person name="Lichtenstein G."/>
            <person name="Fich E.A."/>
            <person name="Conte M."/>
            <person name="Keller H."/>
            <person name="Schneeberger K."/>
            <person name="Schwacke R."/>
            <person name="Ofner I."/>
            <person name="Vrebalov J."/>
            <person name="Xu Y."/>
            <person name="Osorio S."/>
            <person name="Aflitos S.A."/>
            <person name="Schijlen E."/>
            <person name="Jimenez-Gomez J.M."/>
            <person name="Ryngajllo M."/>
            <person name="Kimura S."/>
            <person name="Kumar R."/>
            <person name="Koenig D."/>
            <person name="Headland L.R."/>
            <person name="Maloof J.N."/>
            <person name="Sinha N."/>
            <person name="van Ham R.C."/>
            <person name="Lankhorst R.K."/>
            <person name="Mao L."/>
            <person name="Vogel A."/>
            <person name="Arsova B."/>
            <person name="Panstruga R."/>
            <person name="Fei Z."/>
            <person name="Rose J.K."/>
            <person name="Zamir D."/>
            <person name="Carrari F."/>
            <person name="Giovannoni J.J."/>
            <person name="Weigel D."/>
            <person name="Usadel B."/>
            <person name="Fernie A.R."/>
        </authorList>
    </citation>
    <scope>NUCLEOTIDE SEQUENCE [LARGE SCALE GENOMIC DNA]</scope>
    <source>
        <strain evidence="1">cv. LA0716</strain>
    </source>
</reference>
<organism evidence="1 2">
    <name type="scientific">Solanum pennellii</name>
    <name type="common">Tomato</name>
    <name type="synonym">Lycopersicon pennellii</name>
    <dbReference type="NCBI Taxonomy" id="28526"/>
    <lineage>
        <taxon>Eukaryota</taxon>
        <taxon>Viridiplantae</taxon>
        <taxon>Streptophyta</taxon>
        <taxon>Embryophyta</taxon>
        <taxon>Tracheophyta</taxon>
        <taxon>Spermatophyta</taxon>
        <taxon>Magnoliopsida</taxon>
        <taxon>eudicotyledons</taxon>
        <taxon>Gunneridae</taxon>
        <taxon>Pentapetalae</taxon>
        <taxon>asterids</taxon>
        <taxon>lamiids</taxon>
        <taxon>Solanales</taxon>
        <taxon>Solanaceae</taxon>
        <taxon>Solanoideae</taxon>
        <taxon>Solaneae</taxon>
        <taxon>Solanum</taxon>
        <taxon>Solanum subgen. Lycopersicon</taxon>
    </lineage>
</organism>
<evidence type="ECO:0000313" key="2">
    <source>
        <dbReference type="RefSeq" id="XP_015077777.1"/>
    </source>
</evidence>
<reference evidence="2" key="2">
    <citation type="submission" date="2025-08" db="UniProtKB">
        <authorList>
            <consortium name="RefSeq"/>
        </authorList>
    </citation>
    <scope>IDENTIFICATION</scope>
</reference>
<dbReference type="GeneID" id="107021597"/>
<protein>
    <submittedName>
        <fullName evidence="2">Uncharacterized protein LOC107021597</fullName>
    </submittedName>
</protein>
<gene>
    <name evidence="2" type="primary">LOC107021597</name>
</gene>
<dbReference type="Proteomes" id="UP000694930">
    <property type="component" value="Chromosome 6"/>
</dbReference>
<proteinExistence type="predicted"/>
<dbReference type="RefSeq" id="XP_015077777.1">
    <property type="nucleotide sequence ID" value="XM_015222291.2"/>
</dbReference>
<keyword evidence="1" id="KW-1185">Reference proteome</keyword>
<sequence length="152" mass="17452">MTSFDTCINLFIEEESCRSEAIEESRVSIMFFIVKIVDPSRSICLFSRMFIFLLNYCESKLGPSFGEALGIHKEPLFGAHKCTTPNADGHESKFVENIIKQVVQEVNHTPLDVGDTRVKDIELLLRNDIDETSHGWHWWNRKNKFGIKVSTT</sequence>
<evidence type="ECO:0000313" key="1">
    <source>
        <dbReference type="Proteomes" id="UP000694930"/>
    </source>
</evidence>
<name>A0ABM1GYL2_SOLPN</name>